<comment type="caution">
    <text evidence="6">The sequence shown here is derived from an EMBL/GenBank/DDBJ whole genome shotgun (WGS) entry which is preliminary data.</text>
</comment>
<protein>
    <submittedName>
        <fullName evidence="6">60S large subunit ribosomal protein uL3 (RpL3)</fullName>
    </submittedName>
</protein>
<organism evidence="6 7">
    <name type="scientific">Andalucia godoyi</name>
    <name type="common">Flagellate</name>
    <dbReference type="NCBI Taxonomy" id="505711"/>
    <lineage>
        <taxon>Eukaryota</taxon>
        <taxon>Discoba</taxon>
        <taxon>Jakobida</taxon>
        <taxon>Andalucina</taxon>
        <taxon>Andaluciidae</taxon>
        <taxon>Andalucia</taxon>
    </lineage>
</organism>
<dbReference type="FunFam" id="3.30.1430.10:FF:000001">
    <property type="entry name" value="60S ribosomal protein L3"/>
    <property type="match status" value="1"/>
</dbReference>
<dbReference type="Gene3D" id="4.10.960.10">
    <property type="entry name" value="Ribosomal protein L3, domain 3"/>
    <property type="match status" value="1"/>
</dbReference>
<dbReference type="AlphaFoldDB" id="A0A8K0AHL3"/>
<dbReference type="SUPFAM" id="SSF50447">
    <property type="entry name" value="Translation proteins"/>
    <property type="match status" value="1"/>
</dbReference>
<dbReference type="Proteomes" id="UP000799049">
    <property type="component" value="Unassembled WGS sequence"/>
</dbReference>
<dbReference type="FunFam" id="2.40.30.10:FF:000079">
    <property type="entry name" value="60S ribosomal protein L3"/>
    <property type="match status" value="1"/>
</dbReference>
<evidence type="ECO:0000256" key="1">
    <source>
        <dbReference type="ARBA" id="ARBA00006540"/>
    </source>
</evidence>
<dbReference type="InterPro" id="IPR009000">
    <property type="entry name" value="Transl_B-barrel_sf"/>
</dbReference>
<dbReference type="FunFam" id="4.10.960.10:FF:000002">
    <property type="entry name" value="60S ribosomal protein L3"/>
    <property type="match status" value="1"/>
</dbReference>
<gene>
    <name evidence="6" type="ORF">ANDGO_03730</name>
</gene>
<dbReference type="GO" id="GO:0003723">
    <property type="term" value="F:RNA binding"/>
    <property type="evidence" value="ECO:0007669"/>
    <property type="project" value="TreeGrafter"/>
</dbReference>
<dbReference type="InterPro" id="IPR019926">
    <property type="entry name" value="Ribosomal_uL3_CS"/>
</dbReference>
<dbReference type="InterPro" id="IPR045077">
    <property type="entry name" value="L3_arc_euk"/>
</dbReference>
<accession>A0A8K0AHL3</accession>
<evidence type="ECO:0000256" key="2">
    <source>
        <dbReference type="ARBA" id="ARBA00022980"/>
    </source>
</evidence>
<dbReference type="PROSITE" id="PS00474">
    <property type="entry name" value="RIBOSOMAL_L3"/>
    <property type="match status" value="1"/>
</dbReference>
<dbReference type="GO" id="GO:0003735">
    <property type="term" value="F:structural constituent of ribosome"/>
    <property type="evidence" value="ECO:0007669"/>
    <property type="project" value="InterPro"/>
</dbReference>
<evidence type="ECO:0000256" key="5">
    <source>
        <dbReference type="SAM" id="MobiDB-lite"/>
    </source>
</evidence>
<proteinExistence type="inferred from homology"/>
<keyword evidence="3 4" id="KW-0687">Ribonucleoprotein</keyword>
<dbReference type="InterPro" id="IPR044892">
    <property type="entry name" value="Ribosomal_L3_dom_3_arc_sf"/>
</dbReference>
<evidence type="ECO:0000313" key="7">
    <source>
        <dbReference type="Proteomes" id="UP000799049"/>
    </source>
</evidence>
<keyword evidence="2 4" id="KW-0689">Ribosomal protein</keyword>
<dbReference type="OrthoDB" id="1611972at2759"/>
<dbReference type="FunFam" id="2.40.30.10:FF:000351">
    <property type="entry name" value="Ribosomal protein L3"/>
    <property type="match status" value="1"/>
</dbReference>
<dbReference type="Pfam" id="PF00297">
    <property type="entry name" value="Ribosomal_L3"/>
    <property type="match status" value="1"/>
</dbReference>
<dbReference type="Gene3D" id="2.40.30.10">
    <property type="entry name" value="Translation factors"/>
    <property type="match status" value="1"/>
</dbReference>
<reference evidence="6" key="1">
    <citation type="submission" date="2019-09" db="EMBL/GenBank/DDBJ databases">
        <title>The Mitochondrial Proteome of the Jakobid, Andalucia godoyi, a Protist With the Most Gene-Rich and Bacteria-Like Mitochondrial Genome.</title>
        <authorList>
            <person name="Gray M.W."/>
            <person name="Burger G."/>
            <person name="Derelle R."/>
            <person name="Klimes V."/>
            <person name="Leger M."/>
            <person name="Sarrasin M."/>
            <person name="Vlcek C."/>
            <person name="Roger A.J."/>
            <person name="Elias M."/>
            <person name="Lang B.F."/>
        </authorList>
    </citation>
    <scope>NUCLEOTIDE SEQUENCE</scope>
    <source>
        <strain evidence="6">And28</strain>
    </source>
</reference>
<dbReference type="InterPro" id="IPR000597">
    <property type="entry name" value="Ribosomal_uL3"/>
</dbReference>
<feature type="compositionally biased region" description="Basic residues" evidence="5">
    <location>
        <begin position="18"/>
        <end position="31"/>
    </location>
</feature>
<evidence type="ECO:0000256" key="3">
    <source>
        <dbReference type="ARBA" id="ARBA00023274"/>
    </source>
</evidence>
<evidence type="ECO:0000256" key="4">
    <source>
        <dbReference type="RuleBase" id="RU003905"/>
    </source>
</evidence>
<keyword evidence="7" id="KW-1185">Reference proteome</keyword>
<evidence type="ECO:0000313" key="6">
    <source>
        <dbReference type="EMBL" id="KAF0853040.1"/>
    </source>
</evidence>
<dbReference type="GO" id="GO:0022625">
    <property type="term" value="C:cytosolic large ribosomal subunit"/>
    <property type="evidence" value="ECO:0007669"/>
    <property type="project" value="TreeGrafter"/>
</dbReference>
<dbReference type="GO" id="GO:0006412">
    <property type="term" value="P:translation"/>
    <property type="evidence" value="ECO:0007669"/>
    <property type="project" value="InterPro"/>
</dbReference>
<sequence>MSHRKFERPRHGSLGFLPRKRAARNRGKVKSFPKDDQKQPCHLTAFVGYKAGMTHIVREVEKPGSKIHKREVVEAVTIIETPPLIVVGVVGYVETPRGLRTLTTVWAQHLSDDLKRRFYRSWFQSKKKAFTRYAAKWEGKSEIESDLARIKRYCQVVRILAHTQIRKVGLRQKKAHLVEIQINGGSVSDKVDFAVKLFEKDVPVATVFAENELVDVIAVTKGHGFEGVTHRWGTKKLPRKTHRGLRKVACIGAWHPARVSWTVPRAGQNGYHHRTEMNKKIYRIGASTATEAGKAAGSTEFDLTKKPITPMGGFVHYGQVDEDFVMVKGCIAGPRKRVITLRKALAPATSRTALEKVQLRFIDTSSKFGHGRFQSFEEKGRFLGPLKRSYTESS</sequence>
<dbReference type="PANTHER" id="PTHR11363:SF5">
    <property type="entry name" value="LARGE RIBOSOMAL SUBUNIT PROTEIN UL3"/>
    <property type="match status" value="1"/>
</dbReference>
<dbReference type="Gene3D" id="3.30.1430.10">
    <property type="match status" value="1"/>
</dbReference>
<dbReference type="EMBL" id="VRVR01000004">
    <property type="protein sequence ID" value="KAF0853040.1"/>
    <property type="molecule type" value="Genomic_DNA"/>
</dbReference>
<feature type="region of interest" description="Disordered" evidence="5">
    <location>
        <begin position="1"/>
        <end position="37"/>
    </location>
</feature>
<name>A0A8K0AHL3_ANDGO</name>
<dbReference type="FunFam" id="4.10.960.10:FF:000001">
    <property type="entry name" value="60S ribosomal protein L3"/>
    <property type="match status" value="1"/>
</dbReference>
<comment type="similarity">
    <text evidence="1 4">Belongs to the universal ribosomal protein uL3 family.</text>
</comment>
<dbReference type="PANTHER" id="PTHR11363">
    <property type="entry name" value="60S RIBOSOMAL PROTEIN L3-RELATED"/>
    <property type="match status" value="1"/>
</dbReference>